<dbReference type="RefSeq" id="WP_090398019.1">
    <property type="nucleotide sequence ID" value="NZ_FNEN01000006.1"/>
</dbReference>
<name>A0A1G8NFW9_9BACI</name>
<organism evidence="2 3">
    <name type="scientific">Natribacillus halophilus</name>
    <dbReference type="NCBI Taxonomy" id="549003"/>
    <lineage>
        <taxon>Bacteria</taxon>
        <taxon>Bacillati</taxon>
        <taxon>Bacillota</taxon>
        <taxon>Bacilli</taxon>
        <taxon>Bacillales</taxon>
        <taxon>Bacillaceae</taxon>
        <taxon>Natribacillus</taxon>
    </lineage>
</organism>
<keyword evidence="1" id="KW-0812">Transmembrane</keyword>
<dbReference type="Gene3D" id="1.10.287.950">
    <property type="entry name" value="Methyl-accepting chemotaxis protein"/>
    <property type="match status" value="1"/>
</dbReference>
<evidence type="ECO:0000313" key="2">
    <source>
        <dbReference type="EMBL" id="SDI78976.1"/>
    </source>
</evidence>
<feature type="transmembrane region" description="Helical" evidence="1">
    <location>
        <begin position="6"/>
        <end position="23"/>
    </location>
</feature>
<dbReference type="PANTHER" id="PTHR40070">
    <property type="entry name" value="UPF0478 PROTEIN YTXG"/>
    <property type="match status" value="1"/>
</dbReference>
<dbReference type="OrthoDB" id="2366030at2"/>
<dbReference type="PANTHER" id="PTHR40070:SF1">
    <property type="entry name" value="UPF0478 PROTEIN YTXG"/>
    <property type="match status" value="1"/>
</dbReference>
<evidence type="ECO:0000256" key="1">
    <source>
        <dbReference type="SAM" id="Phobius"/>
    </source>
</evidence>
<evidence type="ECO:0000313" key="3">
    <source>
        <dbReference type="Proteomes" id="UP000198853"/>
    </source>
</evidence>
<keyword evidence="3" id="KW-1185">Reference proteome</keyword>
<dbReference type="AlphaFoldDB" id="A0A1G8NFW9"/>
<keyword evidence="1" id="KW-1133">Transmembrane helix</keyword>
<dbReference type="Pfam" id="PF06103">
    <property type="entry name" value="DUF948"/>
    <property type="match status" value="1"/>
</dbReference>
<keyword evidence="1" id="KW-0472">Membrane</keyword>
<dbReference type="SUPFAM" id="SSF58104">
    <property type="entry name" value="Methyl-accepting chemotaxis protein (MCP) signaling domain"/>
    <property type="match status" value="1"/>
</dbReference>
<dbReference type="Proteomes" id="UP000198853">
    <property type="component" value="Unassembled WGS sequence"/>
</dbReference>
<accession>A0A1G8NFW9</accession>
<reference evidence="2 3" key="1">
    <citation type="submission" date="2016-10" db="EMBL/GenBank/DDBJ databases">
        <authorList>
            <person name="de Groot N.N."/>
        </authorList>
    </citation>
    <scope>NUCLEOTIDE SEQUENCE [LARGE SCALE GENOMIC DNA]</scope>
    <source>
        <strain evidence="2 3">DSM 21771</strain>
    </source>
</reference>
<protein>
    <submittedName>
        <fullName evidence="2">Uncharacterized protein YoxC, contains an MCP-like domain</fullName>
    </submittedName>
</protein>
<proteinExistence type="predicted"/>
<sequence length="142" mass="15847">MTIVYISIAIVAIALVVLIFYIIQTLKSAQGVVKQLGNTADAVEKQLQGITTETENLVKTTNRLAEDFESKSESLEGLFSTAEDLGKSTEQVSDSIQNITHTVSQEAERNAEQVARVVQWGNACIDLYDKWKQRRNKEENID</sequence>
<dbReference type="EMBL" id="FNEN01000006">
    <property type="protein sequence ID" value="SDI78976.1"/>
    <property type="molecule type" value="Genomic_DNA"/>
</dbReference>
<dbReference type="InterPro" id="IPR009293">
    <property type="entry name" value="UPF0478"/>
</dbReference>
<gene>
    <name evidence="2" type="ORF">SAMN04488123_10659</name>
</gene>